<comment type="cofactor">
    <cofactor evidence="5">
        <name>a divalent metal cation</name>
        <dbReference type="ChEBI" id="CHEBI:60240"/>
    </cofactor>
</comment>
<dbReference type="PANTHER" id="PTHR43768:SF3">
    <property type="entry name" value="TREHALOSE 6-PHOSPHATE PHOSPHATASE"/>
    <property type="match status" value="1"/>
</dbReference>
<comment type="catalytic activity">
    <reaction evidence="1 5">
        <text>alpha,alpha-trehalose 6-phosphate + H2O = alpha,alpha-trehalose + phosphate</text>
        <dbReference type="Rhea" id="RHEA:23420"/>
        <dbReference type="ChEBI" id="CHEBI:15377"/>
        <dbReference type="ChEBI" id="CHEBI:16551"/>
        <dbReference type="ChEBI" id="CHEBI:43474"/>
        <dbReference type="ChEBI" id="CHEBI:58429"/>
        <dbReference type="EC" id="3.1.3.12"/>
    </reaction>
</comment>
<evidence type="ECO:0000313" key="7">
    <source>
        <dbReference type="Proteomes" id="UP000594454"/>
    </source>
</evidence>
<evidence type="ECO:0000256" key="1">
    <source>
        <dbReference type="ARBA" id="ARBA00000500"/>
    </source>
</evidence>
<dbReference type="NCBIfam" id="TIGR01484">
    <property type="entry name" value="HAD-SF-IIB"/>
    <property type="match status" value="1"/>
</dbReference>
<dbReference type="Proteomes" id="UP000594454">
    <property type="component" value="Chromosome 1"/>
</dbReference>
<dbReference type="OrthoDB" id="411251at2759"/>
<dbReference type="InterPro" id="IPR023214">
    <property type="entry name" value="HAD_sf"/>
</dbReference>
<dbReference type="InterPro" id="IPR044651">
    <property type="entry name" value="OTSB-like"/>
</dbReference>
<dbReference type="InParanoid" id="A0A7R8UFX3"/>
<dbReference type="InterPro" id="IPR003337">
    <property type="entry name" value="Trehalose_PPase"/>
</dbReference>
<evidence type="ECO:0000256" key="5">
    <source>
        <dbReference type="RuleBase" id="RU361117"/>
    </source>
</evidence>
<dbReference type="SUPFAM" id="SSF56784">
    <property type="entry name" value="HAD-like"/>
    <property type="match status" value="1"/>
</dbReference>
<protein>
    <recommendedName>
        <fullName evidence="5">Trehalose 6-phosphate phosphatase</fullName>
        <ecNumber evidence="5">3.1.3.12</ecNumber>
    </recommendedName>
</protein>
<dbReference type="OMA" id="FQAANEF"/>
<dbReference type="NCBIfam" id="TIGR00685">
    <property type="entry name" value="T6PP"/>
    <property type="match status" value="1"/>
</dbReference>
<evidence type="ECO:0000256" key="2">
    <source>
        <dbReference type="ARBA" id="ARBA00005199"/>
    </source>
</evidence>
<proteinExistence type="inferred from homology"/>
<dbReference type="CDD" id="cd01627">
    <property type="entry name" value="HAD_TPP"/>
    <property type="match status" value="1"/>
</dbReference>
<dbReference type="FunCoup" id="A0A7R8UFX3">
    <property type="interactions" value="60"/>
</dbReference>
<dbReference type="Gene3D" id="3.30.70.1020">
    <property type="entry name" value="Trehalose-6-phosphate phosphatase related protein, domain 2"/>
    <property type="match status" value="1"/>
</dbReference>
<gene>
    <name evidence="6" type="ORF">HERILL_LOCUS3025</name>
</gene>
<organism evidence="6 7">
    <name type="scientific">Hermetia illucens</name>
    <name type="common">Black soldier fly</name>
    <dbReference type="NCBI Taxonomy" id="343691"/>
    <lineage>
        <taxon>Eukaryota</taxon>
        <taxon>Metazoa</taxon>
        <taxon>Ecdysozoa</taxon>
        <taxon>Arthropoda</taxon>
        <taxon>Hexapoda</taxon>
        <taxon>Insecta</taxon>
        <taxon>Pterygota</taxon>
        <taxon>Neoptera</taxon>
        <taxon>Endopterygota</taxon>
        <taxon>Diptera</taxon>
        <taxon>Brachycera</taxon>
        <taxon>Stratiomyomorpha</taxon>
        <taxon>Stratiomyidae</taxon>
        <taxon>Hermetiinae</taxon>
        <taxon>Hermetia</taxon>
    </lineage>
</organism>
<sequence>MAEQKKAPLLKVQEDFEKNIQGFLGVNEDVVLILDYDGTLAPIAEQLAPMPKDTELAIKKLAANEKVFMCIMSGRNLDDIKKHMKLETVTYAANHGLEVEYPDKSKFSIEMPQALLDKYGKLLEELKEKVVCSGAWVEDKKIALTYHYKGVNDKLRAKLIEDAKKIIKSHGFQIIDAHYAIEGKPPVNWDKGEAVKMILEKKFGEDWAKKLKIIYAGDDTTDEDAMKVLKGVGKTFRVSEQPNLKTYADFQLKTPNETSLMLKWVLDHYLAKKK</sequence>
<dbReference type="EC" id="3.1.3.12" evidence="5"/>
<keyword evidence="7" id="KW-1185">Reference proteome</keyword>
<dbReference type="GO" id="GO:0005992">
    <property type="term" value="P:trehalose biosynthetic process"/>
    <property type="evidence" value="ECO:0007669"/>
    <property type="project" value="UniProtKB-UniPathway"/>
</dbReference>
<evidence type="ECO:0000313" key="6">
    <source>
        <dbReference type="EMBL" id="CAD7079834.1"/>
    </source>
</evidence>
<dbReference type="InterPro" id="IPR036412">
    <property type="entry name" value="HAD-like_sf"/>
</dbReference>
<reference evidence="6 7" key="1">
    <citation type="submission" date="2020-11" db="EMBL/GenBank/DDBJ databases">
        <authorList>
            <person name="Wallbank WR R."/>
            <person name="Pardo Diaz C."/>
            <person name="Kozak K."/>
            <person name="Martin S."/>
            <person name="Jiggins C."/>
            <person name="Moest M."/>
            <person name="Warren A I."/>
            <person name="Generalovic N T."/>
            <person name="Byers J.R.P. K."/>
            <person name="Montejo-Kovacevich G."/>
            <person name="Yen C E."/>
        </authorList>
    </citation>
    <scope>NUCLEOTIDE SEQUENCE [LARGE SCALE GENOMIC DNA]</scope>
</reference>
<evidence type="ECO:0000256" key="4">
    <source>
        <dbReference type="ARBA" id="ARBA00022801"/>
    </source>
</evidence>
<comment type="pathway">
    <text evidence="2 5">Glycan biosynthesis; trehalose biosynthesis.</text>
</comment>
<dbReference type="PANTHER" id="PTHR43768">
    <property type="entry name" value="TREHALOSE 6-PHOSPHATE PHOSPHATASE"/>
    <property type="match status" value="1"/>
</dbReference>
<name>A0A7R8UFX3_HERIL</name>
<dbReference type="AlphaFoldDB" id="A0A7R8UFX3"/>
<comment type="function">
    <text evidence="5">Removes the phosphate from trehalose 6-phosphate to produce free trehalose.</text>
</comment>
<comment type="similarity">
    <text evidence="3 5">Belongs to the trehalose phosphatase family.</text>
</comment>
<dbReference type="InterPro" id="IPR006379">
    <property type="entry name" value="HAD-SF_hydro_IIB"/>
</dbReference>
<dbReference type="Gene3D" id="3.40.50.1000">
    <property type="entry name" value="HAD superfamily/HAD-like"/>
    <property type="match status" value="1"/>
</dbReference>
<dbReference type="UniPathway" id="UPA00299"/>
<keyword evidence="4 5" id="KW-0378">Hydrolase</keyword>
<dbReference type="EMBL" id="LR899009">
    <property type="protein sequence ID" value="CAD7079834.1"/>
    <property type="molecule type" value="Genomic_DNA"/>
</dbReference>
<accession>A0A7R8UFX3</accession>
<dbReference type="Pfam" id="PF02358">
    <property type="entry name" value="Trehalose_PPase"/>
    <property type="match status" value="1"/>
</dbReference>
<dbReference type="GO" id="GO:0004805">
    <property type="term" value="F:trehalose-phosphatase activity"/>
    <property type="evidence" value="ECO:0007669"/>
    <property type="project" value="UniProtKB-EC"/>
</dbReference>
<evidence type="ECO:0000256" key="3">
    <source>
        <dbReference type="ARBA" id="ARBA00008770"/>
    </source>
</evidence>